<dbReference type="EMBL" id="FPIB01000022">
    <property type="protein sequence ID" value="SFV90754.1"/>
    <property type="molecule type" value="Genomic_DNA"/>
</dbReference>
<reference evidence="1" key="1">
    <citation type="submission" date="2016-10" db="EMBL/GenBank/DDBJ databases">
        <authorList>
            <person name="de Groot N.N."/>
        </authorList>
    </citation>
    <scope>NUCLEOTIDE SEQUENCE</scope>
</reference>
<proteinExistence type="predicted"/>
<dbReference type="AlphaFoldDB" id="A0A1W1E9X8"/>
<organism evidence="1">
    <name type="scientific">hydrothermal vent metagenome</name>
    <dbReference type="NCBI Taxonomy" id="652676"/>
    <lineage>
        <taxon>unclassified sequences</taxon>
        <taxon>metagenomes</taxon>
        <taxon>ecological metagenomes</taxon>
    </lineage>
</organism>
<gene>
    <name evidence="1" type="ORF">MNB_SV-4-796</name>
</gene>
<accession>A0A1W1E9X8</accession>
<evidence type="ECO:0000313" key="1">
    <source>
        <dbReference type="EMBL" id="SFV90754.1"/>
    </source>
</evidence>
<name>A0A1W1E9X8_9ZZZZ</name>
<sequence>MILLYIRGHIKIVKLSTSIEITIYLMKVPIEFKIAHPTKR</sequence>
<protein>
    <submittedName>
        <fullName evidence="1">Uncharacterized protein</fullName>
    </submittedName>
</protein>